<organism evidence="1">
    <name type="scientific">marine sediment metagenome</name>
    <dbReference type="NCBI Taxonomy" id="412755"/>
    <lineage>
        <taxon>unclassified sequences</taxon>
        <taxon>metagenomes</taxon>
        <taxon>ecological metagenomes</taxon>
    </lineage>
</organism>
<feature type="non-terminal residue" evidence="1">
    <location>
        <position position="23"/>
    </location>
</feature>
<sequence>MTKQEEKREGIVKLLRFHEARFE</sequence>
<proteinExistence type="predicted"/>
<gene>
    <name evidence="1" type="ORF">LCGC14_2716280</name>
</gene>
<reference evidence="1" key="1">
    <citation type="journal article" date="2015" name="Nature">
        <title>Complex archaea that bridge the gap between prokaryotes and eukaryotes.</title>
        <authorList>
            <person name="Spang A."/>
            <person name="Saw J.H."/>
            <person name="Jorgensen S.L."/>
            <person name="Zaremba-Niedzwiedzka K."/>
            <person name="Martijn J."/>
            <person name="Lind A.E."/>
            <person name="van Eijk R."/>
            <person name="Schleper C."/>
            <person name="Guy L."/>
            <person name="Ettema T.J."/>
        </authorList>
    </citation>
    <scope>NUCLEOTIDE SEQUENCE</scope>
</reference>
<dbReference type="AlphaFoldDB" id="A0A0F8ZBC1"/>
<accession>A0A0F8ZBC1</accession>
<dbReference type="EMBL" id="LAZR01048800">
    <property type="protein sequence ID" value="KKK91107.1"/>
    <property type="molecule type" value="Genomic_DNA"/>
</dbReference>
<protein>
    <submittedName>
        <fullName evidence="1">Uncharacterized protein</fullName>
    </submittedName>
</protein>
<comment type="caution">
    <text evidence="1">The sequence shown here is derived from an EMBL/GenBank/DDBJ whole genome shotgun (WGS) entry which is preliminary data.</text>
</comment>
<name>A0A0F8ZBC1_9ZZZZ</name>
<evidence type="ECO:0000313" key="1">
    <source>
        <dbReference type="EMBL" id="KKK91107.1"/>
    </source>
</evidence>